<evidence type="ECO:0000313" key="1">
    <source>
        <dbReference type="EMBL" id="MBW4543119.1"/>
    </source>
</evidence>
<reference evidence="1" key="1">
    <citation type="submission" date="2021-05" db="EMBL/GenBank/DDBJ databases">
        <authorList>
            <person name="Pietrasiak N."/>
            <person name="Ward R."/>
            <person name="Stajich J.E."/>
            <person name="Kurbessoian T."/>
        </authorList>
    </citation>
    <scope>NUCLEOTIDE SEQUENCE</scope>
    <source>
        <strain evidence="1">CPER-KK1</strain>
    </source>
</reference>
<name>A0A951U7R4_9CYAN</name>
<reference evidence="1" key="2">
    <citation type="journal article" date="2022" name="Microbiol. Resour. Announc.">
        <title>Metagenome Sequencing to Explore Phylogenomics of Terrestrial Cyanobacteria.</title>
        <authorList>
            <person name="Ward R.D."/>
            <person name="Stajich J.E."/>
            <person name="Johansen J.R."/>
            <person name="Huntemann M."/>
            <person name="Clum A."/>
            <person name="Foster B."/>
            <person name="Foster B."/>
            <person name="Roux S."/>
            <person name="Palaniappan K."/>
            <person name="Varghese N."/>
            <person name="Mukherjee S."/>
            <person name="Reddy T.B.K."/>
            <person name="Daum C."/>
            <person name="Copeland A."/>
            <person name="Chen I.A."/>
            <person name="Ivanova N.N."/>
            <person name="Kyrpides N.C."/>
            <person name="Shapiro N."/>
            <person name="Eloe-Fadrosh E.A."/>
            <person name="Pietrasiak N."/>
        </authorList>
    </citation>
    <scope>NUCLEOTIDE SEQUENCE</scope>
    <source>
        <strain evidence="1">CPER-KK1</strain>
    </source>
</reference>
<comment type="caution">
    <text evidence="1">The sequence shown here is derived from an EMBL/GenBank/DDBJ whole genome shotgun (WGS) entry which is preliminary data.</text>
</comment>
<proteinExistence type="predicted"/>
<dbReference type="AlphaFoldDB" id="A0A951U7R4"/>
<dbReference type="EMBL" id="JAHHIF010000002">
    <property type="protein sequence ID" value="MBW4543119.1"/>
    <property type="molecule type" value="Genomic_DNA"/>
</dbReference>
<protein>
    <submittedName>
        <fullName evidence="1">Uncharacterized protein</fullName>
    </submittedName>
</protein>
<sequence length="84" mass="9549">MPGQMCWLPVLGAGEEKVLHLRNYPNEPWKPYTACSSYFVSDYTIPQGSKGWATYQRLIKNGWTIVPNAQAYSLQKSAKLELKV</sequence>
<gene>
    <name evidence="1" type="ORF">KME25_01520</name>
</gene>
<dbReference type="Proteomes" id="UP000753908">
    <property type="component" value="Unassembled WGS sequence"/>
</dbReference>
<accession>A0A951U7R4</accession>
<organism evidence="1 2">
    <name type="scientific">Symplocastrum torsivum CPER-KK1</name>
    <dbReference type="NCBI Taxonomy" id="450513"/>
    <lineage>
        <taxon>Bacteria</taxon>
        <taxon>Bacillati</taxon>
        <taxon>Cyanobacteriota</taxon>
        <taxon>Cyanophyceae</taxon>
        <taxon>Oscillatoriophycideae</taxon>
        <taxon>Oscillatoriales</taxon>
        <taxon>Microcoleaceae</taxon>
        <taxon>Symplocastrum</taxon>
    </lineage>
</organism>
<evidence type="ECO:0000313" key="2">
    <source>
        <dbReference type="Proteomes" id="UP000753908"/>
    </source>
</evidence>